<dbReference type="InterPro" id="IPR035948">
    <property type="entry name" value="YwqG-like_sf"/>
</dbReference>
<dbReference type="Gene3D" id="2.30.320.10">
    <property type="entry name" value="YwqG-like"/>
    <property type="match status" value="1"/>
</dbReference>
<evidence type="ECO:0000313" key="2">
    <source>
        <dbReference type="Proteomes" id="UP000185426"/>
    </source>
</evidence>
<gene>
    <name evidence="1" type="ORF">BSA145_12085</name>
</gene>
<protein>
    <recommendedName>
        <fullName evidence="3">DUF1963 domain-containing protein</fullName>
    </recommendedName>
</protein>
<evidence type="ECO:0000313" key="1">
    <source>
        <dbReference type="EMBL" id="APT46524.1"/>
    </source>
</evidence>
<dbReference type="Proteomes" id="UP000185426">
    <property type="component" value="Chromosome"/>
</dbReference>
<dbReference type="Pfam" id="PF09234">
    <property type="entry name" value="DUF1963"/>
    <property type="match status" value="1"/>
</dbReference>
<sequence>MEIKAFQELNLIGKTPAIAKIGGFRPDPAVHSWFAGHFFIDPNQGWPTDQDGAMIPIVQIYLPEVPGGMNGFNECKLIQIFLNQKTLPIDITKNGEGWQLIEYSTIEGLEVAETPEEVRGLKPFQIQWNESEQRDFPCWEEAWSYVDLSEVNESEEATNHFFNQYTNYSFTKIGGYGAYIQSPPHQQQGEFMLQIASEEKPRFMIGDNGTMYFYYDKESKEWFMHWDCF</sequence>
<dbReference type="SUPFAM" id="SSF103032">
    <property type="entry name" value="Hypothetical protein YwqG"/>
    <property type="match status" value="1"/>
</dbReference>
<organism evidence="1 2">
    <name type="scientific">Bacillus safensis</name>
    <dbReference type="NCBI Taxonomy" id="561879"/>
    <lineage>
        <taxon>Bacteria</taxon>
        <taxon>Bacillati</taxon>
        <taxon>Bacillota</taxon>
        <taxon>Bacilli</taxon>
        <taxon>Bacillales</taxon>
        <taxon>Bacillaceae</taxon>
        <taxon>Bacillus</taxon>
    </lineage>
</organism>
<dbReference type="InterPro" id="IPR015315">
    <property type="entry name" value="DUF1963"/>
</dbReference>
<name>A0A1L6ZJ48_BACIA</name>
<dbReference type="AlphaFoldDB" id="A0A1L6ZJ48"/>
<proteinExistence type="predicted"/>
<dbReference type="RefSeq" id="WP_075622611.1">
    <property type="nucleotide sequence ID" value="NZ_CP015607.1"/>
</dbReference>
<dbReference type="EMBL" id="CP015607">
    <property type="protein sequence ID" value="APT46524.1"/>
    <property type="molecule type" value="Genomic_DNA"/>
</dbReference>
<reference evidence="1 2" key="1">
    <citation type="submission" date="2016-05" db="EMBL/GenBank/DDBJ databases">
        <title>Complete Genome and Methylome Analysis of Psychrotrophic Bacterial Isolates from Antarctic Lake Untersee.</title>
        <authorList>
            <person name="Fomenkov A."/>
            <person name="Akimov V.N."/>
            <person name="Vasilyeva L.V."/>
            <person name="Andersen D."/>
            <person name="Vincze T."/>
            <person name="Roberts R.J."/>
        </authorList>
    </citation>
    <scope>NUCLEOTIDE SEQUENCE [LARGE SCALE GENOMIC DNA]</scope>
    <source>
        <strain evidence="1 2">U14-5</strain>
    </source>
</reference>
<accession>A0A1L6ZJ48</accession>
<evidence type="ECO:0008006" key="3">
    <source>
        <dbReference type="Google" id="ProtNLM"/>
    </source>
</evidence>